<proteinExistence type="predicted"/>
<name>A0ABR4EJS3_9PEZI</name>
<dbReference type="Proteomes" id="UP001600888">
    <property type="component" value="Unassembled WGS sequence"/>
</dbReference>
<sequence length="132" mass="14035">MLLMISEVMTSTHNIAITKDLKAHLEHKHALKLLLLQIPPPQVINILANMQFTTLLVLAASAATGLAQSCTYETANYLSVCQQGTNLFCTGNTGVCVRGKTDTFDETATTANEDACAGLSRGDSCVQTVACC</sequence>
<comment type="caution">
    <text evidence="1">The sequence shown here is derived from an EMBL/GenBank/DDBJ whole genome shotgun (WGS) entry which is preliminary data.</text>
</comment>
<protein>
    <submittedName>
        <fullName evidence="1">Uncharacterized protein</fullName>
    </submittedName>
</protein>
<accession>A0ABR4EJS3</accession>
<organism evidence="1 2">
    <name type="scientific">Diaporthe vaccinii</name>
    <dbReference type="NCBI Taxonomy" id="105482"/>
    <lineage>
        <taxon>Eukaryota</taxon>
        <taxon>Fungi</taxon>
        <taxon>Dikarya</taxon>
        <taxon>Ascomycota</taxon>
        <taxon>Pezizomycotina</taxon>
        <taxon>Sordariomycetes</taxon>
        <taxon>Sordariomycetidae</taxon>
        <taxon>Diaporthales</taxon>
        <taxon>Diaporthaceae</taxon>
        <taxon>Diaporthe</taxon>
        <taxon>Diaporthe eres species complex</taxon>
    </lineage>
</organism>
<evidence type="ECO:0000313" key="1">
    <source>
        <dbReference type="EMBL" id="KAL2282536.1"/>
    </source>
</evidence>
<dbReference type="EMBL" id="JBAWTH010000049">
    <property type="protein sequence ID" value="KAL2282536.1"/>
    <property type="molecule type" value="Genomic_DNA"/>
</dbReference>
<gene>
    <name evidence="1" type="ORF">FJTKL_10608</name>
</gene>
<reference evidence="1 2" key="1">
    <citation type="submission" date="2024-03" db="EMBL/GenBank/DDBJ databases">
        <title>A high-quality draft genome sequence of Diaporthe vaccinii, a causative agent of upright dieback and viscid rot disease in cranberry plants.</title>
        <authorList>
            <person name="Sarrasin M."/>
            <person name="Lang B.F."/>
            <person name="Burger G."/>
        </authorList>
    </citation>
    <scope>NUCLEOTIDE SEQUENCE [LARGE SCALE GENOMIC DNA]</scope>
    <source>
        <strain evidence="1 2">IS7</strain>
    </source>
</reference>
<evidence type="ECO:0000313" key="2">
    <source>
        <dbReference type="Proteomes" id="UP001600888"/>
    </source>
</evidence>
<keyword evidence="2" id="KW-1185">Reference proteome</keyword>